<organism evidence="11 12">
    <name type="scientific">Trinickia terrae</name>
    <dbReference type="NCBI Taxonomy" id="2571161"/>
    <lineage>
        <taxon>Bacteria</taxon>
        <taxon>Pseudomonadati</taxon>
        <taxon>Pseudomonadota</taxon>
        <taxon>Betaproteobacteria</taxon>
        <taxon>Burkholderiales</taxon>
        <taxon>Burkholderiaceae</taxon>
        <taxon>Trinickia</taxon>
    </lineage>
</organism>
<gene>
    <name evidence="11" type="ORF">FAZ69_01545</name>
</gene>
<evidence type="ECO:0000256" key="2">
    <source>
        <dbReference type="ARBA" id="ARBA00022649"/>
    </source>
</evidence>
<dbReference type="GO" id="GO:0046872">
    <property type="term" value="F:metal ion binding"/>
    <property type="evidence" value="ECO:0007669"/>
    <property type="project" value="UniProtKB-KW"/>
</dbReference>
<dbReference type="AlphaFoldDB" id="A0A4U1IFD5"/>
<sequence length="97" mass="10289">MTKPSAALQAHRADIRRIVAANHAVNARVFGSVARGEDHDDSDLDVLVDALPGATLLDLGAIQVELEEILGVSVDVLTPQDLPQKFRGEVLAEAVPV</sequence>
<keyword evidence="8" id="KW-0460">Magnesium</keyword>
<evidence type="ECO:0000256" key="1">
    <source>
        <dbReference type="ARBA" id="ARBA00001946"/>
    </source>
</evidence>
<keyword evidence="3 11" id="KW-0808">Transferase</keyword>
<name>A0A4U1IFD5_9BURK</name>
<dbReference type="InterPro" id="IPR043519">
    <property type="entry name" value="NT_sf"/>
</dbReference>
<evidence type="ECO:0000259" key="10">
    <source>
        <dbReference type="Pfam" id="PF01909"/>
    </source>
</evidence>
<dbReference type="Pfam" id="PF01909">
    <property type="entry name" value="NTP_transf_2"/>
    <property type="match status" value="1"/>
</dbReference>
<comment type="caution">
    <text evidence="11">The sequence shown here is derived from an EMBL/GenBank/DDBJ whole genome shotgun (WGS) entry which is preliminary data.</text>
</comment>
<dbReference type="GO" id="GO:0016779">
    <property type="term" value="F:nucleotidyltransferase activity"/>
    <property type="evidence" value="ECO:0007669"/>
    <property type="project" value="UniProtKB-KW"/>
</dbReference>
<dbReference type="PANTHER" id="PTHR33571">
    <property type="entry name" value="SSL8005 PROTEIN"/>
    <property type="match status" value="1"/>
</dbReference>
<evidence type="ECO:0000313" key="11">
    <source>
        <dbReference type="EMBL" id="TKC92392.1"/>
    </source>
</evidence>
<dbReference type="InterPro" id="IPR002934">
    <property type="entry name" value="Polymerase_NTP_transf_dom"/>
</dbReference>
<dbReference type="InterPro" id="IPR052038">
    <property type="entry name" value="Type-VII_TA_antitoxin"/>
</dbReference>
<evidence type="ECO:0000256" key="6">
    <source>
        <dbReference type="ARBA" id="ARBA00022741"/>
    </source>
</evidence>
<comment type="similarity">
    <text evidence="9">Belongs to the MntA antitoxin family.</text>
</comment>
<evidence type="ECO:0000256" key="7">
    <source>
        <dbReference type="ARBA" id="ARBA00022840"/>
    </source>
</evidence>
<dbReference type="PANTHER" id="PTHR33571:SF12">
    <property type="entry name" value="BSL3053 PROTEIN"/>
    <property type="match status" value="1"/>
</dbReference>
<keyword evidence="7" id="KW-0067">ATP-binding</keyword>
<evidence type="ECO:0000256" key="5">
    <source>
        <dbReference type="ARBA" id="ARBA00022723"/>
    </source>
</evidence>
<evidence type="ECO:0000256" key="9">
    <source>
        <dbReference type="ARBA" id="ARBA00038276"/>
    </source>
</evidence>
<evidence type="ECO:0000256" key="3">
    <source>
        <dbReference type="ARBA" id="ARBA00022679"/>
    </source>
</evidence>
<evidence type="ECO:0000256" key="4">
    <source>
        <dbReference type="ARBA" id="ARBA00022695"/>
    </source>
</evidence>
<evidence type="ECO:0000313" key="12">
    <source>
        <dbReference type="Proteomes" id="UP000305539"/>
    </source>
</evidence>
<keyword evidence="12" id="KW-1185">Reference proteome</keyword>
<dbReference type="OrthoDB" id="561385at2"/>
<dbReference type="Gene3D" id="3.30.460.10">
    <property type="entry name" value="Beta Polymerase, domain 2"/>
    <property type="match status" value="1"/>
</dbReference>
<reference evidence="11 12" key="1">
    <citation type="submission" date="2019-04" db="EMBL/GenBank/DDBJ databases">
        <title>Trinickia sp. 7GSK02, isolated from subtropical forest soil.</title>
        <authorList>
            <person name="Gao Z.-H."/>
            <person name="Qiu L.-H."/>
        </authorList>
    </citation>
    <scope>NUCLEOTIDE SEQUENCE [LARGE SCALE GENOMIC DNA]</scope>
    <source>
        <strain evidence="11 12">7GSK02</strain>
    </source>
</reference>
<keyword evidence="6" id="KW-0547">Nucleotide-binding</keyword>
<evidence type="ECO:0000256" key="8">
    <source>
        <dbReference type="ARBA" id="ARBA00022842"/>
    </source>
</evidence>
<dbReference type="Proteomes" id="UP000305539">
    <property type="component" value="Unassembled WGS sequence"/>
</dbReference>
<comment type="cofactor">
    <cofactor evidence="1">
        <name>Mg(2+)</name>
        <dbReference type="ChEBI" id="CHEBI:18420"/>
    </cofactor>
</comment>
<dbReference type="EMBL" id="SWJE01000001">
    <property type="protein sequence ID" value="TKC92392.1"/>
    <property type="molecule type" value="Genomic_DNA"/>
</dbReference>
<keyword evidence="4" id="KW-0548">Nucleotidyltransferase</keyword>
<proteinExistence type="inferred from homology"/>
<keyword evidence="2" id="KW-1277">Toxin-antitoxin system</keyword>
<keyword evidence="5" id="KW-0479">Metal-binding</keyword>
<dbReference type="SUPFAM" id="SSF81301">
    <property type="entry name" value="Nucleotidyltransferase"/>
    <property type="match status" value="1"/>
</dbReference>
<dbReference type="RefSeq" id="WP_136892173.1">
    <property type="nucleotide sequence ID" value="NZ_SWJE01000001.1"/>
</dbReference>
<feature type="domain" description="Polymerase nucleotidyl transferase" evidence="10">
    <location>
        <begin position="15"/>
        <end position="92"/>
    </location>
</feature>
<dbReference type="GO" id="GO:0005524">
    <property type="term" value="F:ATP binding"/>
    <property type="evidence" value="ECO:0007669"/>
    <property type="project" value="UniProtKB-KW"/>
</dbReference>
<protein>
    <submittedName>
        <fullName evidence="11">Nucleotidyltransferase</fullName>
    </submittedName>
</protein>
<accession>A0A4U1IFD5</accession>